<dbReference type="AlphaFoldDB" id="A0A2G2XDF1"/>
<dbReference type="Proteomes" id="UP000224567">
    <property type="component" value="Unassembled WGS sequence"/>
</dbReference>
<dbReference type="PROSITE" id="PS50174">
    <property type="entry name" value="G_PATCH"/>
    <property type="match status" value="1"/>
</dbReference>
<evidence type="ECO:0000313" key="3">
    <source>
        <dbReference type="Proteomes" id="UP000224567"/>
    </source>
</evidence>
<name>A0A2G2XDF1_CAPBA</name>
<evidence type="ECO:0000259" key="1">
    <source>
        <dbReference type="PROSITE" id="PS50174"/>
    </source>
</evidence>
<feature type="domain" description="G-patch" evidence="1">
    <location>
        <begin position="46"/>
        <end position="84"/>
    </location>
</feature>
<proteinExistence type="predicted"/>
<dbReference type="Pfam" id="PF01585">
    <property type="entry name" value="G-patch"/>
    <property type="match status" value="1"/>
</dbReference>
<dbReference type="OrthoDB" id="1296195at2759"/>
<dbReference type="GO" id="GO:0003676">
    <property type="term" value="F:nucleic acid binding"/>
    <property type="evidence" value="ECO:0007669"/>
    <property type="project" value="InterPro"/>
</dbReference>
<protein>
    <recommendedName>
        <fullName evidence="1">G-patch domain-containing protein</fullName>
    </recommendedName>
</protein>
<dbReference type="SMART" id="SM00443">
    <property type="entry name" value="G_patch"/>
    <property type="match status" value="1"/>
</dbReference>
<reference evidence="3" key="2">
    <citation type="journal article" date="2017" name="J. Anim. Genet.">
        <title>Multiple reference genome sequences of hot pepper reveal the massive evolution of plant disease resistance genes by retroduplication.</title>
        <authorList>
            <person name="Kim S."/>
            <person name="Park J."/>
            <person name="Yeom S.-I."/>
            <person name="Kim Y.-M."/>
            <person name="Seo E."/>
            <person name="Kim K.-T."/>
            <person name="Kim M.-S."/>
            <person name="Lee J.M."/>
            <person name="Cheong K."/>
            <person name="Shin H.-S."/>
            <person name="Kim S.-B."/>
            <person name="Han K."/>
            <person name="Lee J."/>
            <person name="Park M."/>
            <person name="Lee H.-A."/>
            <person name="Lee H.-Y."/>
            <person name="Lee Y."/>
            <person name="Oh S."/>
            <person name="Lee J.H."/>
            <person name="Choi E."/>
            <person name="Choi E."/>
            <person name="Lee S.E."/>
            <person name="Jeon J."/>
            <person name="Kim H."/>
            <person name="Choi G."/>
            <person name="Song H."/>
            <person name="Lee J."/>
            <person name="Lee S.-C."/>
            <person name="Kwon J.-K."/>
            <person name="Lee H.-Y."/>
            <person name="Koo N."/>
            <person name="Hong Y."/>
            <person name="Kim R.W."/>
            <person name="Kang W.-H."/>
            <person name="Huh J.H."/>
            <person name="Kang B.-C."/>
            <person name="Yang T.-J."/>
            <person name="Lee Y.-H."/>
            <person name="Bennetzen J.L."/>
            <person name="Choi D."/>
        </authorList>
    </citation>
    <scope>NUCLEOTIDE SEQUENCE [LARGE SCALE GENOMIC DNA]</scope>
    <source>
        <strain evidence="3">cv. PBC81</strain>
    </source>
</reference>
<accession>A0A2G2XDF1</accession>
<organism evidence="2 3">
    <name type="scientific">Capsicum baccatum</name>
    <name type="common">Peruvian pepper</name>
    <dbReference type="NCBI Taxonomy" id="33114"/>
    <lineage>
        <taxon>Eukaryota</taxon>
        <taxon>Viridiplantae</taxon>
        <taxon>Streptophyta</taxon>
        <taxon>Embryophyta</taxon>
        <taxon>Tracheophyta</taxon>
        <taxon>Spermatophyta</taxon>
        <taxon>Magnoliopsida</taxon>
        <taxon>eudicotyledons</taxon>
        <taxon>Gunneridae</taxon>
        <taxon>Pentapetalae</taxon>
        <taxon>asterids</taxon>
        <taxon>lamiids</taxon>
        <taxon>Solanales</taxon>
        <taxon>Solanaceae</taxon>
        <taxon>Solanoideae</taxon>
        <taxon>Capsiceae</taxon>
        <taxon>Capsicum</taxon>
    </lineage>
</organism>
<comment type="caution">
    <text evidence="2">The sequence shown here is derived from an EMBL/GenBank/DDBJ whole genome shotgun (WGS) entry which is preliminary data.</text>
</comment>
<reference evidence="2 3" key="1">
    <citation type="journal article" date="2017" name="Genome Biol.">
        <title>New reference genome sequences of hot pepper reveal the massive evolution of plant disease-resistance genes by retroduplication.</title>
        <authorList>
            <person name="Kim S."/>
            <person name="Park J."/>
            <person name="Yeom S.I."/>
            <person name="Kim Y.M."/>
            <person name="Seo E."/>
            <person name="Kim K.T."/>
            <person name="Kim M.S."/>
            <person name="Lee J.M."/>
            <person name="Cheong K."/>
            <person name="Shin H.S."/>
            <person name="Kim S.B."/>
            <person name="Han K."/>
            <person name="Lee J."/>
            <person name="Park M."/>
            <person name="Lee H.A."/>
            <person name="Lee H.Y."/>
            <person name="Lee Y."/>
            <person name="Oh S."/>
            <person name="Lee J.H."/>
            <person name="Choi E."/>
            <person name="Choi E."/>
            <person name="Lee S.E."/>
            <person name="Jeon J."/>
            <person name="Kim H."/>
            <person name="Choi G."/>
            <person name="Song H."/>
            <person name="Lee J."/>
            <person name="Lee S.C."/>
            <person name="Kwon J.K."/>
            <person name="Lee H.Y."/>
            <person name="Koo N."/>
            <person name="Hong Y."/>
            <person name="Kim R.W."/>
            <person name="Kang W.H."/>
            <person name="Huh J.H."/>
            <person name="Kang B.C."/>
            <person name="Yang T.J."/>
            <person name="Lee Y.H."/>
            <person name="Bennetzen J.L."/>
            <person name="Choi D."/>
        </authorList>
    </citation>
    <scope>NUCLEOTIDE SEQUENCE [LARGE SCALE GENOMIC DNA]</scope>
    <source>
        <strain evidence="3">cv. PBC81</strain>
    </source>
</reference>
<gene>
    <name evidence="2" type="ORF">CQW23_04003</name>
</gene>
<keyword evidence="3" id="KW-1185">Reference proteome</keyword>
<sequence>MRRTQSLLLNEWNTWTDPFSMLRRPDVLFRFWGVTPWELMKMALEILKNGFVPGEGLGVNLDGILEPIQLSKQKSTFGLGYEPTLKEVLSAFVALVTKEDVEEDLMERLKNLFIIEEEEAECNVIMGDCIETLTIWDAEPKDVLNNWTCTASPFL</sequence>
<dbReference type="InterPro" id="IPR000467">
    <property type="entry name" value="G_patch_dom"/>
</dbReference>
<dbReference type="EMBL" id="MLFT02000002">
    <property type="protein sequence ID" value="PHT55517.1"/>
    <property type="molecule type" value="Genomic_DNA"/>
</dbReference>
<evidence type="ECO:0000313" key="2">
    <source>
        <dbReference type="EMBL" id="PHT55517.1"/>
    </source>
</evidence>